<dbReference type="EMBL" id="JAGEOJ010000009">
    <property type="protein sequence ID" value="MBO2450082.1"/>
    <property type="molecule type" value="Genomic_DNA"/>
</dbReference>
<gene>
    <name evidence="1" type="ORF">J4573_23470</name>
</gene>
<evidence type="ECO:0008006" key="3">
    <source>
        <dbReference type="Google" id="ProtNLM"/>
    </source>
</evidence>
<dbReference type="Pfam" id="PF04268">
    <property type="entry name" value="SoxG"/>
    <property type="match status" value="1"/>
</dbReference>
<dbReference type="Proteomes" id="UP000669179">
    <property type="component" value="Unassembled WGS sequence"/>
</dbReference>
<proteinExistence type="predicted"/>
<evidence type="ECO:0000313" key="2">
    <source>
        <dbReference type="Proteomes" id="UP000669179"/>
    </source>
</evidence>
<organism evidence="1 2">
    <name type="scientific">Actinomadura barringtoniae</name>
    <dbReference type="NCBI Taxonomy" id="1427535"/>
    <lineage>
        <taxon>Bacteria</taxon>
        <taxon>Bacillati</taxon>
        <taxon>Actinomycetota</taxon>
        <taxon>Actinomycetes</taxon>
        <taxon>Streptosporangiales</taxon>
        <taxon>Thermomonosporaceae</taxon>
        <taxon>Actinomadura</taxon>
    </lineage>
</organism>
<dbReference type="InterPro" id="IPR007375">
    <property type="entry name" value="SoxG"/>
</dbReference>
<accession>A0A939T891</accession>
<name>A0A939T891_9ACTN</name>
<evidence type="ECO:0000313" key="1">
    <source>
        <dbReference type="EMBL" id="MBO2450082.1"/>
    </source>
</evidence>
<dbReference type="Gene3D" id="3.30.70.1520">
    <property type="entry name" value="Heterotetrameric sarcosine oxidase"/>
    <property type="match status" value="1"/>
</dbReference>
<dbReference type="SUPFAM" id="SSF103025">
    <property type="entry name" value="Folate-binding domain"/>
    <property type="match status" value="1"/>
</dbReference>
<comment type="caution">
    <text evidence="1">The sequence shown here is derived from an EMBL/GenBank/DDBJ whole genome shotgun (WGS) entry which is preliminary data.</text>
</comment>
<sequence length="181" mass="19462">MARTGGAARLRVLPFPSQVELRLDDEDADCFGPRVGQFLDCGMPAPGTATGEGDPHILWAGPGWYLIVDRPDRAPGILAGLHDALGGDCGGTCGSAVDVSAARTVLELSGPSAGDVLRHGCALDLHPRVFGPRRCAQTQLAQAQVMLHRTAPDEYRIFVRFSYADYLTRWLLDAMTEYLPA</sequence>
<protein>
    <recommendedName>
        <fullName evidence="3">Sarcosine oxidase subunit gamma</fullName>
    </recommendedName>
</protein>
<dbReference type="AlphaFoldDB" id="A0A939T891"/>
<reference evidence="1" key="1">
    <citation type="submission" date="2021-03" db="EMBL/GenBank/DDBJ databases">
        <authorList>
            <person name="Kanchanasin P."/>
            <person name="Saeng-In P."/>
            <person name="Phongsopitanun W."/>
            <person name="Yuki M."/>
            <person name="Kudo T."/>
            <person name="Ohkuma M."/>
            <person name="Tanasupawat S."/>
        </authorList>
    </citation>
    <scope>NUCLEOTIDE SEQUENCE</scope>
    <source>
        <strain evidence="1">GKU 128</strain>
    </source>
</reference>
<dbReference type="Gene3D" id="3.30.1360.120">
    <property type="entry name" value="Probable tRNA modification gtpase trme, domain 1"/>
    <property type="match status" value="1"/>
</dbReference>
<dbReference type="InterPro" id="IPR027266">
    <property type="entry name" value="TrmE/GcvT-like"/>
</dbReference>
<keyword evidence="2" id="KW-1185">Reference proteome</keyword>